<gene>
    <name evidence="1" type="ORF">SAMN04488559_10118</name>
</gene>
<sequence>MTTNRMIKELNKGMPIITYVKKNFGFKSMEEFEAYIEQLKEKAEKYDALMANNHE</sequence>
<evidence type="ECO:0000313" key="2">
    <source>
        <dbReference type="Proteomes" id="UP000198948"/>
    </source>
</evidence>
<name>A0A1H9PMS8_9LACT</name>
<organism evidence="1 2">
    <name type="scientific">Isobaculum melis</name>
    <dbReference type="NCBI Taxonomy" id="142588"/>
    <lineage>
        <taxon>Bacteria</taxon>
        <taxon>Bacillati</taxon>
        <taxon>Bacillota</taxon>
        <taxon>Bacilli</taxon>
        <taxon>Lactobacillales</taxon>
        <taxon>Carnobacteriaceae</taxon>
        <taxon>Isobaculum</taxon>
    </lineage>
</organism>
<dbReference type="AlphaFoldDB" id="A0A1H9PMS8"/>
<dbReference type="EMBL" id="FOHA01000001">
    <property type="protein sequence ID" value="SER49390.1"/>
    <property type="molecule type" value="Genomic_DNA"/>
</dbReference>
<accession>A0A1H9PMS8</accession>
<dbReference type="Proteomes" id="UP000198948">
    <property type="component" value="Unassembled WGS sequence"/>
</dbReference>
<proteinExistence type="predicted"/>
<dbReference type="RefSeq" id="WP_177165609.1">
    <property type="nucleotide sequence ID" value="NZ_FOHA01000001.1"/>
</dbReference>
<protein>
    <submittedName>
        <fullName evidence="1">Uncharacterized protein</fullName>
    </submittedName>
</protein>
<reference evidence="1 2" key="1">
    <citation type="submission" date="2016-10" db="EMBL/GenBank/DDBJ databases">
        <authorList>
            <person name="de Groot N.N."/>
        </authorList>
    </citation>
    <scope>NUCLEOTIDE SEQUENCE [LARGE SCALE GENOMIC DNA]</scope>
    <source>
        <strain evidence="1 2">DSM 13760</strain>
    </source>
</reference>
<keyword evidence="2" id="KW-1185">Reference proteome</keyword>
<dbReference type="STRING" id="142588.SAMN04488559_10118"/>
<evidence type="ECO:0000313" key="1">
    <source>
        <dbReference type="EMBL" id="SER49390.1"/>
    </source>
</evidence>